<dbReference type="Pfam" id="PF00650">
    <property type="entry name" value="CRAL_TRIO"/>
    <property type="match status" value="1"/>
</dbReference>
<dbReference type="SMART" id="SM00516">
    <property type="entry name" value="SEC14"/>
    <property type="match status" value="1"/>
</dbReference>
<dbReference type="PANTHER" id="PTHR45824">
    <property type="entry name" value="GH16843P"/>
    <property type="match status" value="1"/>
</dbReference>
<dbReference type="SUPFAM" id="SSF52087">
    <property type="entry name" value="CRAL/TRIO domain"/>
    <property type="match status" value="1"/>
</dbReference>
<dbReference type="Gene3D" id="3.40.525.10">
    <property type="entry name" value="CRAL-TRIO lipid binding domain"/>
    <property type="match status" value="1"/>
</dbReference>
<dbReference type="PROSITE" id="PS50191">
    <property type="entry name" value="CRAL_TRIO"/>
    <property type="match status" value="1"/>
</dbReference>
<organism evidence="2 3">
    <name type="scientific">Brassica carinata</name>
    <name type="common">Ethiopian mustard</name>
    <name type="synonym">Abyssinian cabbage</name>
    <dbReference type="NCBI Taxonomy" id="52824"/>
    <lineage>
        <taxon>Eukaryota</taxon>
        <taxon>Viridiplantae</taxon>
        <taxon>Streptophyta</taxon>
        <taxon>Embryophyta</taxon>
        <taxon>Tracheophyta</taxon>
        <taxon>Spermatophyta</taxon>
        <taxon>Magnoliopsida</taxon>
        <taxon>eudicotyledons</taxon>
        <taxon>Gunneridae</taxon>
        <taxon>Pentapetalae</taxon>
        <taxon>rosids</taxon>
        <taxon>malvids</taxon>
        <taxon>Brassicales</taxon>
        <taxon>Brassicaceae</taxon>
        <taxon>Brassiceae</taxon>
        <taxon>Brassica</taxon>
    </lineage>
</organism>
<dbReference type="AlphaFoldDB" id="A0A8X7PM24"/>
<protein>
    <recommendedName>
        <fullName evidence="1">CRAL-TRIO domain-containing protein</fullName>
    </recommendedName>
</protein>
<dbReference type="InterPro" id="IPR036273">
    <property type="entry name" value="CRAL/TRIO_N_dom_sf"/>
</dbReference>
<reference evidence="2 3" key="1">
    <citation type="submission" date="2020-02" db="EMBL/GenBank/DDBJ databases">
        <authorList>
            <person name="Ma Q."/>
            <person name="Huang Y."/>
            <person name="Song X."/>
            <person name="Pei D."/>
        </authorList>
    </citation>
    <scope>NUCLEOTIDE SEQUENCE [LARGE SCALE GENOMIC DNA]</scope>
    <source>
        <strain evidence="2">Sxm20200214</strain>
        <tissue evidence="2">Leaf</tissue>
    </source>
</reference>
<gene>
    <name evidence="2" type="ORF">Bca52824_084412</name>
</gene>
<dbReference type="EMBL" id="JAAMPC010000016">
    <property type="protein sequence ID" value="KAG2254276.1"/>
    <property type="molecule type" value="Genomic_DNA"/>
</dbReference>
<dbReference type="InterPro" id="IPR036865">
    <property type="entry name" value="CRAL-TRIO_dom_sf"/>
</dbReference>
<dbReference type="CDD" id="cd00170">
    <property type="entry name" value="SEC14"/>
    <property type="match status" value="1"/>
</dbReference>
<dbReference type="InterPro" id="IPR011074">
    <property type="entry name" value="CRAL/TRIO_N_dom"/>
</dbReference>
<name>A0A8X7PM24_BRACI</name>
<comment type="caution">
    <text evidence="2">The sequence shown here is derived from an EMBL/GenBank/DDBJ whole genome shotgun (WGS) entry which is preliminary data.</text>
</comment>
<sequence length="210" mass="24593">MFRRKTTSQAEQENNEAALREAKIKELKTLIGELSGRSLLYCSDPCLKRYLEARNWNVGKAKKMLEETLKWRSTFKPEEIRWDEVSGEGETGKVYKAGFHDRSGRTVLILRPGLQNTKSLENQMKHLVYLIENAIMNLPEDQEQMSWLIDFTDWSLSTSVPIKSARETINILQNHYPERLAVAFLYNPPRLFEAFWKIVKYFIDAKTFIK</sequence>
<dbReference type="Pfam" id="PF03765">
    <property type="entry name" value="CRAL_TRIO_N"/>
    <property type="match status" value="1"/>
</dbReference>
<dbReference type="OrthoDB" id="75724at2759"/>
<feature type="non-terminal residue" evidence="2">
    <location>
        <position position="210"/>
    </location>
</feature>
<evidence type="ECO:0000259" key="1">
    <source>
        <dbReference type="PROSITE" id="PS50191"/>
    </source>
</evidence>
<dbReference type="InterPro" id="IPR052578">
    <property type="entry name" value="PI_Transfer_CRAL-TRIO"/>
</dbReference>
<accession>A0A8X7PM24</accession>
<evidence type="ECO:0000313" key="2">
    <source>
        <dbReference type="EMBL" id="KAG2254276.1"/>
    </source>
</evidence>
<dbReference type="GO" id="GO:0008526">
    <property type="term" value="F:phosphatidylinositol transfer activity"/>
    <property type="evidence" value="ECO:0007669"/>
    <property type="project" value="TreeGrafter"/>
</dbReference>
<proteinExistence type="predicted"/>
<dbReference type="SMART" id="SM01100">
    <property type="entry name" value="CRAL_TRIO_N"/>
    <property type="match status" value="1"/>
</dbReference>
<keyword evidence="3" id="KW-1185">Reference proteome</keyword>
<dbReference type="PANTHER" id="PTHR45824:SF22">
    <property type="entry name" value="SEC14P-LIKE PHOSPHATIDYLINOSITOL TRANSFER FAMILY PROTEIN"/>
    <property type="match status" value="1"/>
</dbReference>
<dbReference type="InterPro" id="IPR001251">
    <property type="entry name" value="CRAL-TRIO_dom"/>
</dbReference>
<dbReference type="SUPFAM" id="SSF46938">
    <property type="entry name" value="CRAL/TRIO N-terminal domain"/>
    <property type="match status" value="1"/>
</dbReference>
<feature type="domain" description="CRAL-TRIO" evidence="1">
    <location>
        <begin position="82"/>
        <end position="210"/>
    </location>
</feature>
<dbReference type="Proteomes" id="UP000886595">
    <property type="component" value="Unassembled WGS sequence"/>
</dbReference>
<evidence type="ECO:0000313" key="3">
    <source>
        <dbReference type="Proteomes" id="UP000886595"/>
    </source>
</evidence>